<keyword evidence="3" id="KW-1185">Reference proteome</keyword>
<name>A0A558ACI7_9PSEU</name>
<comment type="caution">
    <text evidence="2">The sequence shown here is derived from an EMBL/GenBank/DDBJ whole genome shotgun (WGS) entry which is preliminary data.</text>
</comment>
<dbReference type="Proteomes" id="UP000318578">
    <property type="component" value="Unassembled WGS sequence"/>
</dbReference>
<dbReference type="OrthoDB" id="3637992at2"/>
<proteinExistence type="predicted"/>
<gene>
    <name evidence="2" type="ORF">FNH06_15195</name>
</gene>
<sequence length="61" mass="5697">MLVAGVAGAAVLALGGGVASADEIPVWVVPGVDAGSLLDPTIGLPAGALGPVDSLLTYLAG</sequence>
<keyword evidence="1" id="KW-0732">Signal</keyword>
<organism evidence="2 3">
    <name type="scientific">Amycolatopsis acidiphila</name>
    <dbReference type="NCBI Taxonomy" id="715473"/>
    <lineage>
        <taxon>Bacteria</taxon>
        <taxon>Bacillati</taxon>
        <taxon>Actinomycetota</taxon>
        <taxon>Actinomycetes</taxon>
        <taxon>Pseudonocardiales</taxon>
        <taxon>Pseudonocardiaceae</taxon>
        <taxon>Amycolatopsis</taxon>
    </lineage>
</organism>
<protein>
    <submittedName>
        <fullName evidence="2">Uncharacterized protein</fullName>
    </submittedName>
</protein>
<dbReference type="EMBL" id="VJZA01000022">
    <property type="protein sequence ID" value="TVT21955.1"/>
    <property type="molecule type" value="Genomic_DNA"/>
</dbReference>
<evidence type="ECO:0000313" key="2">
    <source>
        <dbReference type="EMBL" id="TVT21955.1"/>
    </source>
</evidence>
<accession>A0A558ACI7</accession>
<feature type="chain" id="PRO_5021899406" evidence="1">
    <location>
        <begin position="22"/>
        <end position="61"/>
    </location>
</feature>
<dbReference type="AlphaFoldDB" id="A0A558ACI7"/>
<evidence type="ECO:0000313" key="3">
    <source>
        <dbReference type="Proteomes" id="UP000318578"/>
    </source>
</evidence>
<feature type="signal peptide" evidence="1">
    <location>
        <begin position="1"/>
        <end position="21"/>
    </location>
</feature>
<evidence type="ECO:0000256" key="1">
    <source>
        <dbReference type="SAM" id="SignalP"/>
    </source>
</evidence>
<reference evidence="2 3" key="1">
    <citation type="submission" date="2019-07" db="EMBL/GenBank/DDBJ databases">
        <title>New species of Amycolatopsis and Streptomyces.</title>
        <authorList>
            <person name="Duangmal K."/>
            <person name="Teo W.F.A."/>
            <person name="Lipun K."/>
        </authorList>
    </citation>
    <scope>NUCLEOTIDE SEQUENCE [LARGE SCALE GENOMIC DNA]</scope>
    <source>
        <strain evidence="2 3">JCM 30562</strain>
    </source>
</reference>